<dbReference type="AlphaFoldDB" id="A0A5N6Y832"/>
<proteinExistence type="predicted"/>
<evidence type="ECO:0000313" key="1">
    <source>
        <dbReference type="EMBL" id="KAE8340626.1"/>
    </source>
</evidence>
<name>A0A5N6Y832_9EURO</name>
<dbReference type="EMBL" id="ML737146">
    <property type="protein sequence ID" value="KAE8340626.1"/>
    <property type="molecule type" value="Genomic_DNA"/>
</dbReference>
<protein>
    <submittedName>
        <fullName evidence="1">Uncharacterized protein</fullName>
    </submittedName>
</protein>
<accession>A0A5N6Y832</accession>
<gene>
    <name evidence="1" type="ORF">BDV24DRAFT_164106</name>
</gene>
<organism evidence="1">
    <name type="scientific">Aspergillus arachidicola</name>
    <dbReference type="NCBI Taxonomy" id="656916"/>
    <lineage>
        <taxon>Eukaryota</taxon>
        <taxon>Fungi</taxon>
        <taxon>Dikarya</taxon>
        <taxon>Ascomycota</taxon>
        <taxon>Pezizomycotina</taxon>
        <taxon>Eurotiomycetes</taxon>
        <taxon>Eurotiomycetidae</taxon>
        <taxon>Eurotiales</taxon>
        <taxon>Aspergillaceae</taxon>
        <taxon>Aspergillus</taxon>
        <taxon>Aspergillus subgen. Circumdati</taxon>
    </lineage>
</organism>
<reference evidence="1" key="1">
    <citation type="submission" date="2019-04" db="EMBL/GenBank/DDBJ databases">
        <title>Friends and foes A comparative genomics study of 23 Aspergillus species from section Flavi.</title>
        <authorList>
            <consortium name="DOE Joint Genome Institute"/>
            <person name="Kjaerbolling I."/>
            <person name="Vesth T."/>
            <person name="Frisvad J.C."/>
            <person name="Nybo J.L."/>
            <person name="Theobald S."/>
            <person name="Kildgaard S."/>
            <person name="Isbrandt T."/>
            <person name="Kuo A."/>
            <person name="Sato A."/>
            <person name="Lyhne E.K."/>
            <person name="Kogle M.E."/>
            <person name="Wiebenga A."/>
            <person name="Kun R.S."/>
            <person name="Lubbers R.J."/>
            <person name="Makela M.R."/>
            <person name="Barry K."/>
            <person name="Chovatia M."/>
            <person name="Clum A."/>
            <person name="Daum C."/>
            <person name="Haridas S."/>
            <person name="He G."/>
            <person name="LaButti K."/>
            <person name="Lipzen A."/>
            <person name="Mondo S."/>
            <person name="Riley R."/>
            <person name="Salamov A."/>
            <person name="Simmons B.A."/>
            <person name="Magnuson J.K."/>
            <person name="Henrissat B."/>
            <person name="Mortensen U.H."/>
            <person name="Larsen T.O."/>
            <person name="Devries R.P."/>
            <person name="Grigoriev I.V."/>
            <person name="Machida M."/>
            <person name="Baker S.E."/>
            <person name="Andersen M.R."/>
        </authorList>
    </citation>
    <scope>NUCLEOTIDE SEQUENCE</scope>
    <source>
        <strain evidence="1">CBS 117612</strain>
    </source>
</reference>
<dbReference type="OrthoDB" id="4358152at2759"/>
<sequence length="392" mass="44651">MDPDPFGRLPWFVLQKVLSNLPGLPALHSLYKASPEVAGFLHQNNDLFARIVDSIIDNSIRERGLAPHVQDTIRLIILVWTITQEPETDILGILHYARERPSDWPSMLKAISPLTPSAILCRLLRLVVRLRCLVHAYFHSTITRCLRLQVEHLPRKTRYHSTCPVVDLSRRPQGIPYTPVDIGPPTWVEEQRLLGSFLCIVLFYELRKAHIECPLVTEDNEITCALLDNNVEGFWGKVLWKRNNEGQEEQIATLLHWLDQQAGGRENVYPWLISSKASMDYSNCCQSYTTVMDSQMDGLEIMDNSLDTGRSSRGMMCLSLSNRHPRSPLKGLDSSVFRPYGLVFWDGVRMDGLGFPEGVGAPHRMWFALSSIFTEDDWTELLRRQSNIAAAT</sequence>
<dbReference type="Proteomes" id="UP000325558">
    <property type="component" value="Unassembled WGS sequence"/>
</dbReference>